<sequence length="191" mass="21188">MTTYKPLHHHVPNGLVSPGSGEAVTPFSSPTRRWLPQITYVPTSKWKNATEQSFPPNPVVAFDYVGHSNQGVSMRAIHHGSAPQLDGSDDPVLQYTGLQKITLRIIWPGYEYITFSRVIEIVRPSGPITRSDLAAVVSANFCRYLEKAKSSPSTETEWTVGPSSVRFEHLILVSLVNVWENVWQAAIATDC</sequence>
<accession>A0ACD3A487</accession>
<proteinExistence type="predicted"/>
<dbReference type="Proteomes" id="UP000308600">
    <property type="component" value="Unassembled WGS sequence"/>
</dbReference>
<organism evidence="1 2">
    <name type="scientific">Pluteus cervinus</name>
    <dbReference type="NCBI Taxonomy" id="181527"/>
    <lineage>
        <taxon>Eukaryota</taxon>
        <taxon>Fungi</taxon>
        <taxon>Dikarya</taxon>
        <taxon>Basidiomycota</taxon>
        <taxon>Agaricomycotina</taxon>
        <taxon>Agaricomycetes</taxon>
        <taxon>Agaricomycetidae</taxon>
        <taxon>Agaricales</taxon>
        <taxon>Pluteineae</taxon>
        <taxon>Pluteaceae</taxon>
        <taxon>Pluteus</taxon>
    </lineage>
</organism>
<evidence type="ECO:0000313" key="2">
    <source>
        <dbReference type="Proteomes" id="UP000308600"/>
    </source>
</evidence>
<evidence type="ECO:0000313" key="1">
    <source>
        <dbReference type="EMBL" id="TFK60459.1"/>
    </source>
</evidence>
<dbReference type="EMBL" id="ML208772">
    <property type="protein sequence ID" value="TFK60459.1"/>
    <property type="molecule type" value="Genomic_DNA"/>
</dbReference>
<gene>
    <name evidence="1" type="ORF">BDN72DRAFT_526234</name>
</gene>
<reference evidence="1 2" key="1">
    <citation type="journal article" date="2019" name="Nat. Ecol. Evol.">
        <title>Megaphylogeny resolves global patterns of mushroom evolution.</title>
        <authorList>
            <person name="Varga T."/>
            <person name="Krizsan K."/>
            <person name="Foldi C."/>
            <person name="Dima B."/>
            <person name="Sanchez-Garcia M."/>
            <person name="Sanchez-Ramirez S."/>
            <person name="Szollosi G.J."/>
            <person name="Szarkandi J.G."/>
            <person name="Papp V."/>
            <person name="Albert L."/>
            <person name="Andreopoulos W."/>
            <person name="Angelini C."/>
            <person name="Antonin V."/>
            <person name="Barry K.W."/>
            <person name="Bougher N.L."/>
            <person name="Buchanan P."/>
            <person name="Buyck B."/>
            <person name="Bense V."/>
            <person name="Catcheside P."/>
            <person name="Chovatia M."/>
            <person name="Cooper J."/>
            <person name="Damon W."/>
            <person name="Desjardin D."/>
            <person name="Finy P."/>
            <person name="Geml J."/>
            <person name="Haridas S."/>
            <person name="Hughes K."/>
            <person name="Justo A."/>
            <person name="Karasinski D."/>
            <person name="Kautmanova I."/>
            <person name="Kiss B."/>
            <person name="Kocsube S."/>
            <person name="Kotiranta H."/>
            <person name="LaButti K.M."/>
            <person name="Lechner B.E."/>
            <person name="Liimatainen K."/>
            <person name="Lipzen A."/>
            <person name="Lukacs Z."/>
            <person name="Mihaltcheva S."/>
            <person name="Morgado L.N."/>
            <person name="Niskanen T."/>
            <person name="Noordeloos M.E."/>
            <person name="Ohm R.A."/>
            <person name="Ortiz-Santana B."/>
            <person name="Ovrebo C."/>
            <person name="Racz N."/>
            <person name="Riley R."/>
            <person name="Savchenko A."/>
            <person name="Shiryaev A."/>
            <person name="Soop K."/>
            <person name="Spirin V."/>
            <person name="Szebenyi C."/>
            <person name="Tomsovsky M."/>
            <person name="Tulloss R.E."/>
            <person name="Uehling J."/>
            <person name="Grigoriev I.V."/>
            <person name="Vagvolgyi C."/>
            <person name="Papp T."/>
            <person name="Martin F.M."/>
            <person name="Miettinen O."/>
            <person name="Hibbett D.S."/>
            <person name="Nagy L.G."/>
        </authorList>
    </citation>
    <scope>NUCLEOTIDE SEQUENCE [LARGE SCALE GENOMIC DNA]</scope>
    <source>
        <strain evidence="1 2">NL-1719</strain>
    </source>
</reference>
<name>A0ACD3A487_9AGAR</name>
<protein>
    <submittedName>
        <fullName evidence="1">Uncharacterized protein</fullName>
    </submittedName>
</protein>
<keyword evidence="2" id="KW-1185">Reference proteome</keyword>